<organism evidence="2 3">
    <name type="scientific">Amycolatopsis xylanica</name>
    <dbReference type="NCBI Taxonomy" id="589385"/>
    <lineage>
        <taxon>Bacteria</taxon>
        <taxon>Bacillati</taxon>
        <taxon>Actinomycetota</taxon>
        <taxon>Actinomycetes</taxon>
        <taxon>Pseudonocardiales</taxon>
        <taxon>Pseudonocardiaceae</taxon>
        <taxon>Amycolatopsis</taxon>
    </lineage>
</organism>
<evidence type="ECO:0000313" key="2">
    <source>
        <dbReference type="EMBL" id="SDZ44262.1"/>
    </source>
</evidence>
<feature type="transmembrane region" description="Helical" evidence="1">
    <location>
        <begin position="178"/>
        <end position="196"/>
    </location>
</feature>
<dbReference type="EMBL" id="FNON01000017">
    <property type="protein sequence ID" value="SDZ44262.1"/>
    <property type="molecule type" value="Genomic_DNA"/>
</dbReference>
<feature type="transmembrane region" description="Helical" evidence="1">
    <location>
        <begin position="202"/>
        <end position="222"/>
    </location>
</feature>
<evidence type="ECO:0000256" key="1">
    <source>
        <dbReference type="SAM" id="Phobius"/>
    </source>
</evidence>
<proteinExistence type="predicted"/>
<name>A0A1H3T1Z7_9PSEU</name>
<feature type="transmembrane region" description="Helical" evidence="1">
    <location>
        <begin position="229"/>
        <end position="248"/>
    </location>
</feature>
<sequence>MDLTASGAISVPATKSGARGLAAASFVLAGTLLSLTGLTWDIQWHDDVGPDTFFTLPHLFLYSGSAVAGIASLIVVLRTTAATRKGKQVDPMVGGRAVGVFGRTFAAPVGYLVSGTGAAMFLLYGLWDQWWHSLYGFDAVISSPPHIGLLLSITVTMVGAVMVFAVARGERWGKFGTIGSLAVLTGFSMVTVIGLSEIDAGIVNTVVVGTAFFSVLTVIMGAEVIGRPGGALGVALSLAAIQAVFWWFSPWAAETYASMVGLPLRDNVDNVPDMPAMMPMSLILVAVAVELVRRFGTGRALAALGGTIGGLIVTGLQPVQRAWIYGAHLPPASSMIATIVAGGVFGALSGFLGWRFGVMLRQLAPAKENSDA</sequence>
<feature type="transmembrane region" description="Helical" evidence="1">
    <location>
        <begin position="332"/>
        <end position="354"/>
    </location>
</feature>
<keyword evidence="1" id="KW-1133">Transmembrane helix</keyword>
<feature type="transmembrane region" description="Helical" evidence="1">
    <location>
        <begin position="21"/>
        <end position="40"/>
    </location>
</feature>
<dbReference type="OrthoDB" id="919086at2"/>
<feature type="transmembrane region" description="Helical" evidence="1">
    <location>
        <begin position="276"/>
        <end position="293"/>
    </location>
</feature>
<accession>A0A1H3T1Z7</accession>
<keyword evidence="1" id="KW-0812">Transmembrane</keyword>
<feature type="transmembrane region" description="Helical" evidence="1">
    <location>
        <begin position="300"/>
        <end position="320"/>
    </location>
</feature>
<feature type="transmembrane region" description="Helical" evidence="1">
    <location>
        <begin position="147"/>
        <end position="166"/>
    </location>
</feature>
<keyword evidence="1" id="KW-0472">Membrane</keyword>
<dbReference type="RefSeq" id="WP_091300129.1">
    <property type="nucleotide sequence ID" value="NZ_FNON01000017.1"/>
</dbReference>
<keyword evidence="3" id="KW-1185">Reference proteome</keyword>
<gene>
    <name evidence="2" type="ORF">SAMN05421504_11725</name>
</gene>
<dbReference type="Proteomes" id="UP000199515">
    <property type="component" value="Unassembled WGS sequence"/>
</dbReference>
<evidence type="ECO:0000313" key="3">
    <source>
        <dbReference type="Proteomes" id="UP000199515"/>
    </source>
</evidence>
<feature type="transmembrane region" description="Helical" evidence="1">
    <location>
        <begin position="60"/>
        <end position="79"/>
    </location>
</feature>
<dbReference type="AlphaFoldDB" id="A0A1H3T1Z7"/>
<dbReference type="STRING" id="589385.SAMN05421504_11725"/>
<feature type="transmembrane region" description="Helical" evidence="1">
    <location>
        <begin position="100"/>
        <end position="127"/>
    </location>
</feature>
<protein>
    <submittedName>
        <fullName evidence="2">Uncharacterized protein</fullName>
    </submittedName>
</protein>
<reference evidence="2 3" key="1">
    <citation type="submission" date="2016-10" db="EMBL/GenBank/DDBJ databases">
        <authorList>
            <person name="de Groot N.N."/>
        </authorList>
    </citation>
    <scope>NUCLEOTIDE SEQUENCE [LARGE SCALE GENOMIC DNA]</scope>
    <source>
        <strain evidence="2 3">CPCC 202699</strain>
    </source>
</reference>